<evidence type="ECO:0000256" key="1">
    <source>
        <dbReference type="ARBA" id="ARBA00005915"/>
    </source>
</evidence>
<evidence type="ECO:0000256" key="5">
    <source>
        <dbReference type="ARBA" id="ARBA00022839"/>
    </source>
</evidence>
<dbReference type="NCBIfam" id="TIGR00644">
    <property type="entry name" value="recJ"/>
    <property type="match status" value="1"/>
</dbReference>
<dbReference type="PANTHER" id="PTHR30255:SF2">
    <property type="entry name" value="SINGLE-STRANDED-DNA-SPECIFIC EXONUCLEASE RECJ"/>
    <property type="match status" value="1"/>
</dbReference>
<feature type="domain" description="DHHA1" evidence="8">
    <location>
        <begin position="355"/>
        <end position="452"/>
    </location>
</feature>
<dbReference type="GO" id="GO:0006281">
    <property type="term" value="P:DNA repair"/>
    <property type="evidence" value="ECO:0007669"/>
    <property type="project" value="InterPro"/>
</dbReference>
<dbReference type="Pfam" id="PF01368">
    <property type="entry name" value="DHH"/>
    <property type="match status" value="1"/>
</dbReference>
<evidence type="ECO:0000259" key="8">
    <source>
        <dbReference type="Pfam" id="PF02272"/>
    </source>
</evidence>
<evidence type="ECO:0000256" key="2">
    <source>
        <dbReference type="ARBA" id="ARBA00019841"/>
    </source>
</evidence>
<gene>
    <name evidence="10" type="primary">recJ</name>
    <name evidence="10" type="ORF">FHP08_17835</name>
</gene>
<dbReference type="GO" id="GO:0006310">
    <property type="term" value="P:DNA recombination"/>
    <property type="evidence" value="ECO:0007669"/>
    <property type="project" value="InterPro"/>
</dbReference>
<keyword evidence="6" id="KW-0175">Coiled coil</keyword>
<dbReference type="InterPro" id="IPR001667">
    <property type="entry name" value="DDH_dom"/>
</dbReference>
<dbReference type="Gene3D" id="3.10.310.30">
    <property type="match status" value="1"/>
</dbReference>
<proteinExistence type="inferred from homology"/>
<evidence type="ECO:0000256" key="3">
    <source>
        <dbReference type="ARBA" id="ARBA00022722"/>
    </source>
</evidence>
<feature type="coiled-coil region" evidence="6">
    <location>
        <begin position="308"/>
        <end position="335"/>
    </location>
</feature>
<keyword evidence="4" id="KW-0378">Hydrolase</keyword>
<dbReference type="Proteomes" id="UP000321548">
    <property type="component" value="Unassembled WGS sequence"/>
</dbReference>
<keyword evidence="5 10" id="KW-0269">Exonuclease</keyword>
<organism evidence="10 11">
    <name type="scientific">Zeimonas arvi</name>
    <dbReference type="NCBI Taxonomy" id="2498847"/>
    <lineage>
        <taxon>Bacteria</taxon>
        <taxon>Pseudomonadati</taxon>
        <taxon>Pseudomonadota</taxon>
        <taxon>Betaproteobacteria</taxon>
        <taxon>Burkholderiales</taxon>
        <taxon>Burkholderiaceae</taxon>
        <taxon>Zeimonas</taxon>
    </lineage>
</organism>
<feature type="domain" description="RecJ OB" evidence="9">
    <location>
        <begin position="466"/>
        <end position="562"/>
    </location>
</feature>
<dbReference type="OrthoDB" id="9809852at2"/>
<dbReference type="EMBL" id="VDUY01000010">
    <property type="protein sequence ID" value="TXL62425.1"/>
    <property type="molecule type" value="Genomic_DNA"/>
</dbReference>
<evidence type="ECO:0000256" key="6">
    <source>
        <dbReference type="SAM" id="Coils"/>
    </source>
</evidence>
<dbReference type="Pfam" id="PF17768">
    <property type="entry name" value="RecJ_OB"/>
    <property type="match status" value="1"/>
</dbReference>
<protein>
    <recommendedName>
        <fullName evidence="2">Single-stranded-DNA-specific exonuclease RecJ</fullName>
    </recommendedName>
</protein>
<dbReference type="InterPro" id="IPR038763">
    <property type="entry name" value="DHH_sf"/>
</dbReference>
<dbReference type="GO" id="GO:0003676">
    <property type="term" value="F:nucleic acid binding"/>
    <property type="evidence" value="ECO:0007669"/>
    <property type="project" value="InterPro"/>
</dbReference>
<evidence type="ECO:0000259" key="9">
    <source>
        <dbReference type="Pfam" id="PF17768"/>
    </source>
</evidence>
<dbReference type="RefSeq" id="WP_147705865.1">
    <property type="nucleotide sequence ID" value="NZ_VDUY01000010.1"/>
</dbReference>
<evidence type="ECO:0000313" key="11">
    <source>
        <dbReference type="Proteomes" id="UP000321548"/>
    </source>
</evidence>
<comment type="similarity">
    <text evidence="1">Belongs to the RecJ family.</text>
</comment>
<evidence type="ECO:0000256" key="4">
    <source>
        <dbReference type="ARBA" id="ARBA00022801"/>
    </source>
</evidence>
<keyword evidence="11" id="KW-1185">Reference proteome</keyword>
<accession>A0A5C8NNA1</accession>
<name>A0A5C8NNA1_9BURK</name>
<dbReference type="InterPro" id="IPR003156">
    <property type="entry name" value="DHHA1_dom"/>
</dbReference>
<dbReference type="InterPro" id="IPR004610">
    <property type="entry name" value="RecJ"/>
</dbReference>
<sequence length="568" mass="60421">MTAIEVRPVPGPAYSRLVDAGLPPVLARLLAARGIAAPEEIAEGLDGLLPPDAMKGLAEAARLLADAIVRGESLCIVADYDCDGATACAVAVRGLRMLGARVDYLVPNRFEHGYGLGEPVVALAARHPRLGRPDWLITVDSGIASVDGVRAARAAGMRVIVTDHHLPGPELPAADAIVDPNQPGCGFGSKHLAGVGVMFYLLIALRAEMRRRGLAAAADAPLQNLLDLVALGTVADLVRLDRNNRLLVAAGLRRIRAGRACAGIRALLQVAERDARRTVGTDLGFALGPRINAAGRLADASLGIECLLADDETRADALARELDAMNRERRKIEASMRDEAMADLDALPEGGLGLVVFREGWHEGVVGLVASRVKERRHRPAIALAPSSADPLVLRGSGRSIPGVHLRDVLDLVDKREPGLLLRFGGHAMAAGLSMRADGVARLAAAFEAALAELADPACFARVLSTDGGLDPDSIDLELLETLESQVWGQGFPEPLFSDRFVVERQSIVGERHLKLALRLGARRLEAIAFGRTEPVPAQALLAYRLLRDDWQGRARVQLVVEAVAPVL</sequence>
<dbReference type="AlphaFoldDB" id="A0A5C8NNA1"/>
<dbReference type="InterPro" id="IPR051673">
    <property type="entry name" value="SSDNA_exonuclease_RecJ"/>
</dbReference>
<dbReference type="GO" id="GO:0008409">
    <property type="term" value="F:5'-3' exonuclease activity"/>
    <property type="evidence" value="ECO:0007669"/>
    <property type="project" value="InterPro"/>
</dbReference>
<comment type="caution">
    <text evidence="10">The sequence shown here is derived from an EMBL/GenBank/DDBJ whole genome shotgun (WGS) entry which is preliminary data.</text>
</comment>
<dbReference type="InterPro" id="IPR041122">
    <property type="entry name" value="RecJ_OB"/>
</dbReference>
<dbReference type="Pfam" id="PF02272">
    <property type="entry name" value="DHHA1"/>
    <property type="match status" value="1"/>
</dbReference>
<evidence type="ECO:0000313" key="10">
    <source>
        <dbReference type="EMBL" id="TXL62425.1"/>
    </source>
</evidence>
<dbReference type="PANTHER" id="PTHR30255">
    <property type="entry name" value="SINGLE-STRANDED-DNA-SPECIFIC EXONUCLEASE RECJ"/>
    <property type="match status" value="1"/>
</dbReference>
<dbReference type="SUPFAM" id="SSF64182">
    <property type="entry name" value="DHH phosphoesterases"/>
    <property type="match status" value="1"/>
</dbReference>
<evidence type="ECO:0000259" key="7">
    <source>
        <dbReference type="Pfam" id="PF01368"/>
    </source>
</evidence>
<feature type="domain" description="DDH" evidence="7">
    <location>
        <begin position="75"/>
        <end position="233"/>
    </location>
</feature>
<keyword evidence="3" id="KW-0540">Nuclease</keyword>
<reference evidence="10 11" key="1">
    <citation type="submission" date="2019-06" db="EMBL/GenBank/DDBJ databases">
        <title>Quisquiliibacterium sp. nov., isolated from a maize field.</title>
        <authorList>
            <person name="Lin S.-Y."/>
            <person name="Tsai C.-F."/>
            <person name="Young C.-C."/>
        </authorList>
    </citation>
    <scope>NUCLEOTIDE SEQUENCE [LARGE SCALE GENOMIC DNA]</scope>
    <source>
        <strain evidence="10 11">CC-CFT501</strain>
    </source>
</reference>
<dbReference type="Gene3D" id="3.90.1640.30">
    <property type="match status" value="1"/>
</dbReference>